<dbReference type="AlphaFoldDB" id="A0A4C1VK97"/>
<sequence>MYFMTWSSVWYSDMVYLERFAIIAFKPKTTAVESSFLLTISRSKILHTVVRAGRRPFQSSRPLRWDHSKVSQSRPRRDAQCHHPMCESVLKRAPTCLIVYENVSYKFFNPIS</sequence>
<gene>
    <name evidence="1" type="ORF">EVAR_32462_1</name>
</gene>
<evidence type="ECO:0000313" key="2">
    <source>
        <dbReference type="Proteomes" id="UP000299102"/>
    </source>
</evidence>
<dbReference type="Proteomes" id="UP000299102">
    <property type="component" value="Unassembled WGS sequence"/>
</dbReference>
<accession>A0A4C1VK97</accession>
<name>A0A4C1VK97_EUMVA</name>
<protein>
    <submittedName>
        <fullName evidence="1">Uncharacterized protein</fullName>
    </submittedName>
</protein>
<evidence type="ECO:0000313" key="1">
    <source>
        <dbReference type="EMBL" id="GBP39528.1"/>
    </source>
</evidence>
<comment type="caution">
    <text evidence="1">The sequence shown here is derived from an EMBL/GenBank/DDBJ whole genome shotgun (WGS) entry which is preliminary data.</text>
</comment>
<organism evidence="1 2">
    <name type="scientific">Eumeta variegata</name>
    <name type="common">Bagworm moth</name>
    <name type="synonym">Eumeta japonica</name>
    <dbReference type="NCBI Taxonomy" id="151549"/>
    <lineage>
        <taxon>Eukaryota</taxon>
        <taxon>Metazoa</taxon>
        <taxon>Ecdysozoa</taxon>
        <taxon>Arthropoda</taxon>
        <taxon>Hexapoda</taxon>
        <taxon>Insecta</taxon>
        <taxon>Pterygota</taxon>
        <taxon>Neoptera</taxon>
        <taxon>Endopterygota</taxon>
        <taxon>Lepidoptera</taxon>
        <taxon>Glossata</taxon>
        <taxon>Ditrysia</taxon>
        <taxon>Tineoidea</taxon>
        <taxon>Psychidae</taxon>
        <taxon>Oiketicinae</taxon>
        <taxon>Eumeta</taxon>
    </lineage>
</organism>
<reference evidence="1 2" key="1">
    <citation type="journal article" date="2019" name="Commun. Biol.">
        <title>The bagworm genome reveals a unique fibroin gene that provides high tensile strength.</title>
        <authorList>
            <person name="Kono N."/>
            <person name="Nakamura H."/>
            <person name="Ohtoshi R."/>
            <person name="Tomita M."/>
            <person name="Numata K."/>
            <person name="Arakawa K."/>
        </authorList>
    </citation>
    <scope>NUCLEOTIDE SEQUENCE [LARGE SCALE GENOMIC DNA]</scope>
</reference>
<dbReference type="EMBL" id="BGZK01000367">
    <property type="protein sequence ID" value="GBP39528.1"/>
    <property type="molecule type" value="Genomic_DNA"/>
</dbReference>
<proteinExistence type="predicted"/>
<keyword evidence="2" id="KW-1185">Reference proteome</keyword>